<gene>
    <name evidence="1" type="ORF">DSCW_01630</name>
</gene>
<dbReference type="RefSeq" id="WP_155301923.1">
    <property type="nucleotide sequence ID" value="NZ_AP021875.1"/>
</dbReference>
<dbReference type="AlphaFoldDB" id="A0A5K7YTS6"/>
<accession>A0A5K7YTS6</accession>
<dbReference type="SUPFAM" id="SSF48452">
    <property type="entry name" value="TPR-like"/>
    <property type="match status" value="1"/>
</dbReference>
<dbReference type="KEGG" id="dwd:DSCW_01630"/>
<dbReference type="Gene3D" id="1.25.40.10">
    <property type="entry name" value="Tetratricopeptide repeat domain"/>
    <property type="match status" value="1"/>
</dbReference>
<dbReference type="Proteomes" id="UP000427769">
    <property type="component" value="Chromosome"/>
</dbReference>
<dbReference type="EMBL" id="AP021875">
    <property type="protein sequence ID" value="BBO72746.1"/>
    <property type="molecule type" value="Genomic_DNA"/>
</dbReference>
<evidence type="ECO:0000313" key="1">
    <source>
        <dbReference type="EMBL" id="BBO72746.1"/>
    </source>
</evidence>
<organism evidence="1 2">
    <name type="scientific">Desulfosarcina widdelii</name>
    <dbReference type="NCBI Taxonomy" id="947919"/>
    <lineage>
        <taxon>Bacteria</taxon>
        <taxon>Pseudomonadati</taxon>
        <taxon>Thermodesulfobacteriota</taxon>
        <taxon>Desulfobacteria</taxon>
        <taxon>Desulfobacterales</taxon>
        <taxon>Desulfosarcinaceae</taxon>
        <taxon>Desulfosarcina</taxon>
    </lineage>
</organism>
<dbReference type="InterPro" id="IPR011990">
    <property type="entry name" value="TPR-like_helical_dom_sf"/>
</dbReference>
<keyword evidence="2" id="KW-1185">Reference proteome</keyword>
<name>A0A5K7YTS6_9BACT</name>
<proteinExistence type="predicted"/>
<sequence length="98" mass="11290">MSADGDKTFYTVTMARVYADQGRNEEAARIYRYLLDRTPDRPDLQRALDDVLAKLPEAPGGWADIAGSVERWISLMLRYNALRKLEQTRLPSEAMDRR</sequence>
<reference evidence="1 2" key="1">
    <citation type="submission" date="2019-11" db="EMBL/GenBank/DDBJ databases">
        <title>Comparative genomics of hydrocarbon-degrading Desulfosarcina strains.</title>
        <authorList>
            <person name="Watanabe M."/>
            <person name="Kojima H."/>
            <person name="Fukui M."/>
        </authorList>
    </citation>
    <scope>NUCLEOTIDE SEQUENCE [LARGE SCALE GENOMIC DNA]</scope>
    <source>
        <strain evidence="1 2">PP31</strain>
    </source>
</reference>
<protein>
    <recommendedName>
        <fullName evidence="3">Tetratricopeptide repeat protein</fullName>
    </recommendedName>
</protein>
<dbReference type="OrthoDB" id="5421453at2"/>
<evidence type="ECO:0008006" key="3">
    <source>
        <dbReference type="Google" id="ProtNLM"/>
    </source>
</evidence>
<evidence type="ECO:0000313" key="2">
    <source>
        <dbReference type="Proteomes" id="UP000427769"/>
    </source>
</evidence>